<name>A0A1G8T380_9ACTN</name>
<evidence type="ECO:0000313" key="1">
    <source>
        <dbReference type="EMBL" id="SDJ36099.1"/>
    </source>
</evidence>
<evidence type="ECO:0008006" key="3">
    <source>
        <dbReference type="Google" id="ProtNLM"/>
    </source>
</evidence>
<dbReference type="EMBL" id="FNFF01000001">
    <property type="protein sequence ID" value="SDJ36099.1"/>
    <property type="molecule type" value="Genomic_DNA"/>
</dbReference>
<accession>A0A1G8T380</accession>
<dbReference type="RefSeq" id="WP_093607661.1">
    <property type="nucleotide sequence ID" value="NZ_FNFF01000001.1"/>
</dbReference>
<evidence type="ECO:0000313" key="2">
    <source>
        <dbReference type="Proteomes" id="UP000199155"/>
    </source>
</evidence>
<proteinExistence type="predicted"/>
<reference evidence="1 2" key="1">
    <citation type="submission" date="2016-10" db="EMBL/GenBank/DDBJ databases">
        <authorList>
            <person name="de Groot N.N."/>
        </authorList>
    </citation>
    <scope>NUCLEOTIDE SEQUENCE [LARGE SCALE GENOMIC DNA]</scope>
    <source>
        <strain evidence="1 2">CGMCC 4.5727</strain>
    </source>
</reference>
<keyword evidence="2" id="KW-1185">Reference proteome</keyword>
<dbReference type="Proteomes" id="UP000199155">
    <property type="component" value="Unassembled WGS sequence"/>
</dbReference>
<gene>
    <name evidence="1" type="ORF">SAMN05421806_10135</name>
</gene>
<dbReference type="SUPFAM" id="SSF52833">
    <property type="entry name" value="Thioredoxin-like"/>
    <property type="match status" value="1"/>
</dbReference>
<dbReference type="STRING" id="417292.SAMN05421806_10135"/>
<dbReference type="OrthoDB" id="3399139at2"/>
<organism evidence="1 2">
    <name type="scientific">Streptomyces indicus</name>
    <dbReference type="NCBI Taxonomy" id="417292"/>
    <lineage>
        <taxon>Bacteria</taxon>
        <taxon>Bacillati</taxon>
        <taxon>Actinomycetota</taxon>
        <taxon>Actinomycetes</taxon>
        <taxon>Kitasatosporales</taxon>
        <taxon>Streptomycetaceae</taxon>
        <taxon>Streptomyces</taxon>
    </lineage>
</organism>
<dbReference type="CDD" id="cd03062">
    <property type="entry name" value="TRX_Fd_Sucrase"/>
    <property type="match status" value="1"/>
</dbReference>
<dbReference type="AlphaFoldDB" id="A0A1G8T380"/>
<protein>
    <recommendedName>
        <fullName evidence="3">Sucrase/ferredoxin-like</fullName>
    </recommendedName>
</protein>
<dbReference type="InterPro" id="IPR036249">
    <property type="entry name" value="Thioredoxin-like_sf"/>
</dbReference>
<dbReference type="InterPro" id="IPR009737">
    <property type="entry name" value="Aim32/Apd1-like"/>
</dbReference>
<dbReference type="Pfam" id="PF06999">
    <property type="entry name" value="Suc_Fer-like"/>
    <property type="match status" value="1"/>
</dbReference>
<sequence length="309" mass="34136">MTKSPGFFCAEAARQRKDPLAGTAPYGTTWILIEYRGGWPPNGFDGLPLEPGTRQRVFSAAQALRARILLIRRHGRHTPEGPRRWAVLHHDNEGAHRQSWGTWTHDRDLGGIVDALAAPGDSAAPPVVLVCAHGLHDVCCAVRGRPVARALSERWPELVWECTHIGGDRFAANVVVAPDGVYYGNLDAASAVAVVEEHLADRVHAEHLRGYTNLFPPQQTAVIALLARFGPAGRHHYAVEHTSRDGDHWHVRLRERTPRASVYDVEVRSRRTPARQLTCKGISMSSTVVYEAASVSVDGQRTERDGDRF</sequence>
<dbReference type="Gene3D" id="3.40.30.10">
    <property type="entry name" value="Glutaredoxin"/>
    <property type="match status" value="1"/>
</dbReference>